<keyword evidence="2" id="KW-1185">Reference proteome</keyword>
<sequence>MRILVTSLVWMFLFFGLSAERQKVLFNFDWRFSHQTDANASQVNFDDKNWQQVQLPHDASISGPFVKDSLNSDQKNGFLPRQKAGTAKCLPPRWI</sequence>
<name>A0A0E9LX92_9BACT</name>
<organism evidence="1 2">
    <name type="scientific">Geofilum rubicundum JCM 15548</name>
    <dbReference type="NCBI Taxonomy" id="1236989"/>
    <lineage>
        <taxon>Bacteria</taxon>
        <taxon>Pseudomonadati</taxon>
        <taxon>Bacteroidota</taxon>
        <taxon>Bacteroidia</taxon>
        <taxon>Marinilabiliales</taxon>
        <taxon>Marinilabiliaceae</taxon>
        <taxon>Geofilum</taxon>
    </lineage>
</organism>
<comment type="caution">
    <text evidence="1">The sequence shown here is derived from an EMBL/GenBank/DDBJ whole genome shotgun (WGS) entry which is preliminary data.</text>
</comment>
<accession>A0A0E9LX92</accession>
<protein>
    <recommendedName>
        <fullName evidence="3">Beta-galactosidase</fullName>
    </recommendedName>
</protein>
<dbReference type="Proteomes" id="UP000032900">
    <property type="component" value="Unassembled WGS sequence"/>
</dbReference>
<dbReference type="RefSeq" id="WP_227625548.1">
    <property type="nucleotide sequence ID" value="NZ_BAZW01000009.1"/>
</dbReference>
<evidence type="ECO:0000313" key="2">
    <source>
        <dbReference type="Proteomes" id="UP000032900"/>
    </source>
</evidence>
<dbReference type="EMBL" id="BAZW01000009">
    <property type="protein sequence ID" value="GAO29475.1"/>
    <property type="molecule type" value="Genomic_DNA"/>
</dbReference>
<proteinExistence type="predicted"/>
<dbReference type="STRING" id="1236989.JCM15548_11664"/>
<dbReference type="Gene3D" id="2.60.120.260">
    <property type="entry name" value="Galactose-binding domain-like"/>
    <property type="match status" value="1"/>
</dbReference>
<gene>
    <name evidence="1" type="ORF">JCM15548_11664</name>
</gene>
<evidence type="ECO:0008006" key="3">
    <source>
        <dbReference type="Google" id="ProtNLM"/>
    </source>
</evidence>
<evidence type="ECO:0000313" key="1">
    <source>
        <dbReference type="EMBL" id="GAO29475.1"/>
    </source>
</evidence>
<dbReference type="SUPFAM" id="SSF49785">
    <property type="entry name" value="Galactose-binding domain-like"/>
    <property type="match status" value="1"/>
</dbReference>
<dbReference type="AlphaFoldDB" id="A0A0E9LX92"/>
<reference evidence="1 2" key="1">
    <citation type="journal article" date="2015" name="Microbes Environ.">
        <title>Distribution and evolution of nitrogen fixation genes in the phylum bacteroidetes.</title>
        <authorList>
            <person name="Inoue J."/>
            <person name="Oshima K."/>
            <person name="Suda W."/>
            <person name="Sakamoto M."/>
            <person name="Iino T."/>
            <person name="Noda S."/>
            <person name="Hongoh Y."/>
            <person name="Hattori M."/>
            <person name="Ohkuma M."/>
        </authorList>
    </citation>
    <scope>NUCLEOTIDE SEQUENCE [LARGE SCALE GENOMIC DNA]</scope>
    <source>
        <strain evidence="1">JCM 15548</strain>
    </source>
</reference>
<dbReference type="InterPro" id="IPR008979">
    <property type="entry name" value="Galactose-bd-like_sf"/>
</dbReference>